<reference evidence="16" key="3">
    <citation type="submission" date="2025-08" db="UniProtKB">
        <authorList>
            <consortium name="Ensembl"/>
        </authorList>
    </citation>
    <scope>IDENTIFICATION</scope>
</reference>
<reference evidence="16" key="2">
    <citation type="submission" date="2020-02" db="EMBL/GenBank/DDBJ databases">
        <title>Esox lucius (northern pike) genome, fEsoLuc1, primary haplotype.</title>
        <authorList>
            <person name="Myers G."/>
            <person name="Karagic N."/>
            <person name="Meyer A."/>
            <person name="Pippel M."/>
            <person name="Reichard M."/>
            <person name="Winkler S."/>
            <person name="Tracey A."/>
            <person name="Sims Y."/>
            <person name="Howe K."/>
            <person name="Rhie A."/>
            <person name="Formenti G."/>
            <person name="Durbin R."/>
            <person name="Fedrigo O."/>
            <person name="Jarvis E.D."/>
        </authorList>
    </citation>
    <scope>NUCLEOTIDE SEQUENCE [LARGE SCALE GENOMIC DNA]</scope>
</reference>
<evidence type="ECO:0000256" key="13">
    <source>
        <dbReference type="ARBA" id="ARBA00023180"/>
    </source>
</evidence>
<sequence>MVCNNAQPKVPKAAFNNQRQYSVAQTKQALAQPLMWTFPEDPVQAVKPETSTFELKQPLPANTVGVRCGNNQVRVEVKRDLFAIGQLILPSDLTLGGCAAIGEDVEAQRLNFESDLQGCNSKLEMTEEFLTYSFKLIYQPSPIGSTPVIRTSQTVVDIECYYTRRNNLSSSALKPSWLSFADSKVAEENLYFSLRLMTDNWQLMRKSSHYFLGERIHVEAGVLPYLRVFVDHCVATLTPDRNTEPRYTFIENYGCLVDAVLTDSTSQFLPRSQDHMLQFYLEAFRFKPQNTSSGSNRKTGQDVDRIYITCHLKATAASSPSDAQHKACSFVDVWRAVDGDDEVCSCCDSSCTTRTARDVSIDTDVQWEADAVLGPIYIH</sequence>
<dbReference type="GO" id="GO:0032190">
    <property type="term" value="F:acrosin binding"/>
    <property type="evidence" value="ECO:0007669"/>
    <property type="project" value="TreeGrafter"/>
</dbReference>
<dbReference type="GO" id="GO:0007339">
    <property type="term" value="P:binding of sperm to zona pellucida"/>
    <property type="evidence" value="ECO:0007669"/>
    <property type="project" value="UniProtKB-UniRule"/>
</dbReference>
<reference evidence="16" key="4">
    <citation type="submission" date="2025-09" db="UniProtKB">
        <authorList>
            <consortium name="Ensembl"/>
        </authorList>
    </citation>
    <scope>IDENTIFICATION</scope>
</reference>
<dbReference type="Proteomes" id="UP000265140">
    <property type="component" value="Chromosome 19"/>
</dbReference>
<evidence type="ECO:0000256" key="10">
    <source>
        <dbReference type="ARBA" id="ARBA00022989"/>
    </source>
</evidence>
<comment type="subcellular location">
    <subcellularLocation>
        <location evidence="1">Secreted</location>
        <location evidence="1">Extracellular space</location>
        <location evidence="1">Extracellular matrix</location>
    </subcellularLocation>
    <subcellularLocation>
        <location evidence="14">Zona pellucida</location>
    </subcellularLocation>
    <subcellularLocation>
        <location evidence="14">Cell membrane</location>
        <topology evidence="14">Single-pass type I membrane protein</topology>
    </subcellularLocation>
</comment>
<keyword evidence="9 14" id="KW-0732">Signal</keyword>
<dbReference type="InterPro" id="IPR042235">
    <property type="entry name" value="ZP-C_dom"/>
</dbReference>
<dbReference type="AlphaFoldDB" id="A0A3P8XF95"/>
<dbReference type="PANTHER" id="PTHR11576:SF2">
    <property type="entry name" value="ZONA PELLUCIDA SPERM-BINDING PROTEIN 3"/>
    <property type="match status" value="1"/>
</dbReference>
<evidence type="ECO:0000256" key="12">
    <source>
        <dbReference type="ARBA" id="ARBA00023157"/>
    </source>
</evidence>
<protein>
    <recommendedName>
        <fullName evidence="3 14">Zona pellucida sperm-binding protein 3</fullName>
    </recommendedName>
</protein>
<dbReference type="FunFam" id="2.60.40.3210:FF:000001">
    <property type="entry name" value="Zona pellucida sperm-binding protein 3"/>
    <property type="match status" value="1"/>
</dbReference>
<dbReference type="PANTHER" id="PTHR11576">
    <property type="entry name" value="ZONA PELLUCIDA SPERM-BINDING PROTEIN 3"/>
    <property type="match status" value="1"/>
</dbReference>
<evidence type="ECO:0000256" key="3">
    <source>
        <dbReference type="ARBA" id="ARBA00017980"/>
    </source>
</evidence>
<dbReference type="Ensembl" id="ENSELUT00000014295.3">
    <property type="protein sequence ID" value="ENSELUP00000003276.2"/>
    <property type="gene ID" value="ENSELUG00000004524.3"/>
</dbReference>
<evidence type="ECO:0000256" key="2">
    <source>
        <dbReference type="ARBA" id="ARBA00006735"/>
    </source>
</evidence>
<evidence type="ECO:0000256" key="4">
    <source>
        <dbReference type="ARBA" id="ARBA00022475"/>
    </source>
</evidence>
<reference evidence="17" key="1">
    <citation type="journal article" date="2014" name="PLoS ONE">
        <title>The genome and linkage map of the northern pike (Esox lucius): conserved synteny revealed between the salmonid sister group and the Neoteleostei.</title>
        <authorList>
            <person name="Rondeau E.B."/>
            <person name="Minkley D.R."/>
            <person name="Leong J.S."/>
            <person name="Messmer A.M."/>
            <person name="Jantzen J.R."/>
            <person name="von Schalburg K.R."/>
            <person name="Lemon C."/>
            <person name="Bird N.H."/>
            <person name="Koop B.F."/>
        </authorList>
    </citation>
    <scope>NUCLEOTIDE SEQUENCE</scope>
</reference>
<evidence type="ECO:0000313" key="17">
    <source>
        <dbReference type="Proteomes" id="UP000265140"/>
    </source>
</evidence>
<dbReference type="PROSITE" id="PS51034">
    <property type="entry name" value="ZP_2"/>
    <property type="match status" value="1"/>
</dbReference>
<comment type="domain">
    <text evidence="14">The ZP domain is involved in the polymerization of the ZP proteins to form the zona pellucida.</text>
</comment>
<evidence type="ECO:0000256" key="7">
    <source>
        <dbReference type="ARBA" id="ARBA00022685"/>
    </source>
</evidence>
<dbReference type="GeneTree" id="ENSGT01030000234567"/>
<keyword evidence="10" id="KW-1133">Transmembrane helix</keyword>
<name>A0A3P8XF95_ESOLU</name>
<comment type="PTM">
    <text evidence="14">Proteolytically cleaved before the transmembrane segment to yield the secreted ectodomain incorporated in the zona pellucida.</text>
</comment>
<keyword evidence="11" id="KW-0472">Membrane</keyword>
<dbReference type="InParanoid" id="A0A3P8XF95"/>
<evidence type="ECO:0000256" key="8">
    <source>
        <dbReference type="ARBA" id="ARBA00022692"/>
    </source>
</evidence>
<dbReference type="OMA" id="MERWPGR"/>
<keyword evidence="12 14" id="KW-1015">Disulfide bond</keyword>
<dbReference type="GO" id="GO:0035805">
    <property type="term" value="C:egg coat"/>
    <property type="evidence" value="ECO:0007669"/>
    <property type="project" value="UniProtKB-SubCell"/>
</dbReference>
<dbReference type="FunFam" id="2.60.40.4100:FF:000002">
    <property type="entry name" value="Zona pellucida sperm-binding protein 3"/>
    <property type="match status" value="1"/>
</dbReference>
<accession>A0A3P8XF95</accession>
<evidence type="ECO:0000259" key="15">
    <source>
        <dbReference type="PROSITE" id="PS51034"/>
    </source>
</evidence>
<keyword evidence="6 14" id="KW-0272">Extracellular matrix</keyword>
<organism evidence="16 17">
    <name type="scientific">Esox lucius</name>
    <name type="common">Northern pike</name>
    <dbReference type="NCBI Taxonomy" id="8010"/>
    <lineage>
        <taxon>Eukaryota</taxon>
        <taxon>Metazoa</taxon>
        <taxon>Chordata</taxon>
        <taxon>Craniata</taxon>
        <taxon>Vertebrata</taxon>
        <taxon>Euteleostomi</taxon>
        <taxon>Actinopterygii</taxon>
        <taxon>Neopterygii</taxon>
        <taxon>Teleostei</taxon>
        <taxon>Protacanthopterygii</taxon>
        <taxon>Esociformes</taxon>
        <taxon>Esocidae</taxon>
        <taxon>Esox</taxon>
    </lineage>
</organism>
<dbReference type="PRINTS" id="PR00023">
    <property type="entry name" value="ZPELLUCIDA"/>
</dbReference>
<keyword evidence="5 14" id="KW-0964">Secreted</keyword>
<comment type="similarity">
    <text evidence="2 14">Belongs to the ZP domain family. ZPC subfamily.</text>
</comment>
<feature type="domain" description="ZP" evidence="15">
    <location>
        <begin position="67"/>
        <end position="335"/>
    </location>
</feature>
<keyword evidence="4 14" id="KW-1003">Cell membrane</keyword>
<keyword evidence="8" id="KW-0812">Transmembrane</keyword>
<dbReference type="InterPro" id="IPR055355">
    <property type="entry name" value="ZP-C"/>
</dbReference>
<proteinExistence type="inferred from homology"/>
<dbReference type="InterPro" id="IPR001507">
    <property type="entry name" value="ZP_dom"/>
</dbReference>
<dbReference type="GO" id="GO:0035803">
    <property type="term" value="P:egg coat formation"/>
    <property type="evidence" value="ECO:0007669"/>
    <property type="project" value="UniProtKB-UniRule"/>
</dbReference>
<dbReference type="GO" id="GO:0005886">
    <property type="term" value="C:plasma membrane"/>
    <property type="evidence" value="ECO:0007669"/>
    <property type="project" value="UniProtKB-SubCell"/>
</dbReference>
<dbReference type="GO" id="GO:2000344">
    <property type="term" value="P:positive regulation of acrosome reaction"/>
    <property type="evidence" value="ECO:0007669"/>
    <property type="project" value="UniProtKB-UniRule"/>
</dbReference>
<dbReference type="Gene3D" id="2.60.40.3210">
    <property type="entry name" value="Zona pellucida, ZP-N domain"/>
    <property type="match status" value="1"/>
</dbReference>
<dbReference type="Pfam" id="PF00100">
    <property type="entry name" value="Zona_pellucida"/>
    <property type="match status" value="1"/>
</dbReference>
<dbReference type="OrthoDB" id="8880842at2759"/>
<evidence type="ECO:0000256" key="11">
    <source>
        <dbReference type="ARBA" id="ARBA00023136"/>
    </source>
</evidence>
<keyword evidence="17" id="KW-1185">Reference proteome</keyword>
<comment type="function">
    <text evidence="14">Component of the zona pellucida, an extracellular matrix surrounding oocytes which mediates sperm binding, induction of the acrosome reaction and prevents post-fertilization polyspermy. The zona pellucida is composed of 3 to 4 glycoproteins, ZP1, ZP2, ZP3, and ZP4. ZP3 is essential for sperm binding and zona matrix formation.</text>
</comment>
<evidence type="ECO:0000256" key="14">
    <source>
        <dbReference type="RuleBase" id="RU367066"/>
    </source>
</evidence>
<dbReference type="Bgee" id="ENSELUG00000004524">
    <property type="expression patterns" value="Expressed in ovary and 4 other cell types or tissues"/>
</dbReference>
<keyword evidence="7 14" id="KW-0165">Cleavage on pair of basic residues</keyword>
<evidence type="ECO:0000313" key="16">
    <source>
        <dbReference type="Ensembl" id="ENSELUP00000003276.2"/>
    </source>
</evidence>
<dbReference type="SMART" id="SM00241">
    <property type="entry name" value="ZP"/>
    <property type="match status" value="1"/>
</dbReference>
<evidence type="ECO:0000256" key="5">
    <source>
        <dbReference type="ARBA" id="ARBA00022525"/>
    </source>
</evidence>
<evidence type="ECO:0000256" key="9">
    <source>
        <dbReference type="ARBA" id="ARBA00022729"/>
    </source>
</evidence>
<dbReference type="Gene3D" id="2.60.40.4100">
    <property type="entry name" value="Zona pellucida, ZP-C domain"/>
    <property type="match status" value="1"/>
</dbReference>
<evidence type="ECO:0000256" key="6">
    <source>
        <dbReference type="ARBA" id="ARBA00022530"/>
    </source>
</evidence>
<evidence type="ECO:0000256" key="1">
    <source>
        <dbReference type="ARBA" id="ARBA00004498"/>
    </source>
</evidence>
<dbReference type="Pfam" id="PF23344">
    <property type="entry name" value="ZP-N"/>
    <property type="match status" value="1"/>
</dbReference>
<keyword evidence="13" id="KW-0325">Glycoprotein</keyword>
<dbReference type="InterPro" id="IPR055356">
    <property type="entry name" value="ZP-N"/>
</dbReference>
<dbReference type="GO" id="GO:0035804">
    <property type="term" value="F:structural constituent of egg coat"/>
    <property type="evidence" value="ECO:0007669"/>
    <property type="project" value="UniProtKB-UniRule"/>
</dbReference>
<dbReference type="InterPro" id="IPR048290">
    <property type="entry name" value="ZP_chr"/>
</dbReference>